<accession>A0ABW1T3V5</accession>
<proteinExistence type="predicted"/>
<reference evidence="2" key="1">
    <citation type="journal article" date="2019" name="Int. J. Syst. Evol. Microbiol.">
        <title>The Global Catalogue of Microorganisms (GCM) 10K type strain sequencing project: providing services to taxonomists for standard genome sequencing and annotation.</title>
        <authorList>
            <consortium name="The Broad Institute Genomics Platform"/>
            <consortium name="The Broad Institute Genome Sequencing Center for Infectious Disease"/>
            <person name="Wu L."/>
            <person name="Ma J."/>
        </authorList>
    </citation>
    <scope>NUCLEOTIDE SEQUENCE [LARGE SCALE GENOMIC DNA]</scope>
    <source>
        <strain evidence="2">CGMCC 4.7317</strain>
    </source>
</reference>
<name>A0ABW1T3V5_9ACTN</name>
<evidence type="ECO:0000313" key="1">
    <source>
        <dbReference type="EMBL" id="MFC6238944.1"/>
    </source>
</evidence>
<dbReference type="Proteomes" id="UP001596138">
    <property type="component" value="Unassembled WGS sequence"/>
</dbReference>
<dbReference type="RefSeq" id="WP_386767588.1">
    <property type="nucleotide sequence ID" value="NZ_JBHSTI010000008.1"/>
</dbReference>
<comment type="caution">
    <text evidence="1">The sequence shown here is derived from an EMBL/GenBank/DDBJ whole genome shotgun (WGS) entry which is preliminary data.</text>
</comment>
<gene>
    <name evidence="1" type="ORF">ACFQGU_13740</name>
</gene>
<protein>
    <submittedName>
        <fullName evidence="1">Uncharacterized protein</fullName>
    </submittedName>
</protein>
<dbReference type="EMBL" id="JBHSTI010000008">
    <property type="protein sequence ID" value="MFC6238944.1"/>
    <property type="molecule type" value="Genomic_DNA"/>
</dbReference>
<evidence type="ECO:0000313" key="2">
    <source>
        <dbReference type="Proteomes" id="UP001596138"/>
    </source>
</evidence>
<sequence length="309" mass="31625">MAQLPSVLLPSPGDRGLATTDRDRLAASVDRAWALFAEMVEPLDLAAVTRAKGLTVREVVTPLGAWPDNRPLAQLLEEARSGVVGDHDQGALVDAVRAAHADEPRDAVLAAVRAQGGQMAAWLASEESDVDGLLPVASMLGTIPLLTFLHASTYPLATSALDLEQAGAVVPDELLALGLVGVLDTIGALAARQGLTASLVAVTPTLCAGVASVPGAWRTADLDGLDAADLGPRVEGTVRMLLDVTASRADVPRAMAAKTLALHDVPGLLALAPLVDQVPGIPGGAALSASMRAVSAVGSLLRRLPFTRG</sequence>
<organism evidence="1 2">
    <name type="scientific">Longivirga aurantiaca</name>
    <dbReference type="NCBI Taxonomy" id="1837743"/>
    <lineage>
        <taxon>Bacteria</taxon>
        <taxon>Bacillati</taxon>
        <taxon>Actinomycetota</taxon>
        <taxon>Actinomycetes</taxon>
        <taxon>Sporichthyales</taxon>
        <taxon>Sporichthyaceae</taxon>
        <taxon>Longivirga</taxon>
    </lineage>
</organism>
<keyword evidence="2" id="KW-1185">Reference proteome</keyword>